<accession>A0A5S9MQX4</accession>
<keyword evidence="2" id="KW-1133">Transmembrane helix</keyword>
<protein>
    <recommendedName>
        <fullName evidence="3">DUF2489 domain-containing protein</fullName>
    </recommendedName>
</protein>
<dbReference type="OrthoDB" id="5740155at2"/>
<feature type="coiled-coil region" evidence="1">
    <location>
        <begin position="29"/>
        <end position="56"/>
    </location>
</feature>
<keyword evidence="2" id="KW-0812">Transmembrane</keyword>
<dbReference type="Pfam" id="PF10675">
    <property type="entry name" value="DUF2489"/>
    <property type="match status" value="1"/>
</dbReference>
<evidence type="ECO:0000256" key="1">
    <source>
        <dbReference type="SAM" id="Coils"/>
    </source>
</evidence>
<sequence length="160" mass="18250">MSLEQLLIIAGSAIVLALAGYTAYLFYLLNRQKKARVLAEKDAEEKREKRREFARESVRILLEDLHQGHEQLCTTEAAIRITALCQVLPLTDEELRHQKAFAELANATAHIPILDKWKDLPRKEKRALDQERLALEKTHQEAIDTAVPAWLAILRQSSTS</sequence>
<dbReference type="AlphaFoldDB" id="A0A5S9MQX4"/>
<keyword evidence="2" id="KW-0472">Membrane</keyword>
<proteinExistence type="predicted"/>
<evidence type="ECO:0000259" key="3">
    <source>
        <dbReference type="Pfam" id="PF10675"/>
    </source>
</evidence>
<name>A0A5S9MQX4_9GAMM</name>
<evidence type="ECO:0000313" key="5">
    <source>
        <dbReference type="Proteomes" id="UP000441399"/>
    </source>
</evidence>
<organism evidence="4 5">
    <name type="scientific">BD1-7 clade bacterium</name>
    <dbReference type="NCBI Taxonomy" id="2029982"/>
    <lineage>
        <taxon>Bacteria</taxon>
        <taxon>Pseudomonadati</taxon>
        <taxon>Pseudomonadota</taxon>
        <taxon>Gammaproteobacteria</taxon>
        <taxon>Cellvibrionales</taxon>
        <taxon>Spongiibacteraceae</taxon>
        <taxon>BD1-7 clade</taxon>
    </lineage>
</organism>
<gene>
    <name evidence="4" type="ORF">OPDIPICF_00112</name>
</gene>
<evidence type="ECO:0000313" key="4">
    <source>
        <dbReference type="EMBL" id="CAA0079517.1"/>
    </source>
</evidence>
<dbReference type="InterPro" id="IPR019617">
    <property type="entry name" value="DUF2489"/>
</dbReference>
<evidence type="ECO:0000256" key="2">
    <source>
        <dbReference type="SAM" id="Phobius"/>
    </source>
</evidence>
<dbReference type="Proteomes" id="UP000441399">
    <property type="component" value="Unassembled WGS sequence"/>
</dbReference>
<dbReference type="EMBL" id="CACSIO010000001">
    <property type="protein sequence ID" value="CAA0079517.1"/>
    <property type="molecule type" value="Genomic_DNA"/>
</dbReference>
<feature type="transmembrane region" description="Helical" evidence="2">
    <location>
        <begin position="6"/>
        <end position="29"/>
    </location>
</feature>
<feature type="domain" description="DUF2489" evidence="3">
    <location>
        <begin position="15"/>
        <end position="147"/>
    </location>
</feature>
<reference evidence="4 5" key="1">
    <citation type="submission" date="2019-11" db="EMBL/GenBank/DDBJ databases">
        <authorList>
            <person name="Holert J."/>
        </authorList>
    </citation>
    <scope>NUCLEOTIDE SEQUENCE [LARGE SCALE GENOMIC DNA]</scope>
    <source>
        <strain evidence="4">SB11_3</strain>
    </source>
</reference>
<keyword evidence="5" id="KW-1185">Reference proteome</keyword>
<keyword evidence="1" id="KW-0175">Coiled coil</keyword>